<protein>
    <submittedName>
        <fullName evidence="7">Methyltransferase domain-containing protein</fullName>
    </submittedName>
</protein>
<keyword evidence="3" id="KW-0808">Transferase</keyword>
<dbReference type="Proteomes" id="UP000664414">
    <property type="component" value="Unassembled WGS sequence"/>
</dbReference>
<proteinExistence type="predicted"/>
<evidence type="ECO:0000256" key="2">
    <source>
        <dbReference type="ARBA" id="ARBA00022603"/>
    </source>
</evidence>
<dbReference type="PANTHER" id="PTHR44307:SF2">
    <property type="entry name" value="PHOSPHOETHANOLAMINE METHYLTRANSFERASE ISOFORM X1"/>
    <property type="match status" value="1"/>
</dbReference>
<dbReference type="EMBL" id="JAFKGL010000012">
    <property type="protein sequence ID" value="MBN9412753.1"/>
    <property type="molecule type" value="Genomic_DNA"/>
</dbReference>
<accession>A0A8J7PXI1</accession>
<organism evidence="7 8">
    <name type="scientific">Candidatus Paracaedimonas acanthamoebae</name>
    <dbReference type="NCBI Taxonomy" id="244581"/>
    <lineage>
        <taxon>Bacteria</taxon>
        <taxon>Pseudomonadati</taxon>
        <taxon>Pseudomonadota</taxon>
        <taxon>Alphaproteobacteria</taxon>
        <taxon>Holosporales</taxon>
        <taxon>Caedimonadaceae</taxon>
        <taxon>Candidatus Paracaedimonas</taxon>
    </lineage>
</organism>
<dbReference type="GO" id="GO:0032259">
    <property type="term" value="P:methylation"/>
    <property type="evidence" value="ECO:0007669"/>
    <property type="project" value="UniProtKB-KW"/>
</dbReference>
<dbReference type="InterPro" id="IPR041698">
    <property type="entry name" value="Methyltransf_25"/>
</dbReference>
<dbReference type="SUPFAM" id="SSF53335">
    <property type="entry name" value="S-adenosyl-L-methionine-dependent methyltransferases"/>
    <property type="match status" value="1"/>
</dbReference>
<keyword evidence="2 7" id="KW-0489">Methyltransferase</keyword>
<comment type="pathway">
    <text evidence="1">Lipid metabolism.</text>
</comment>
<dbReference type="AlphaFoldDB" id="A0A8J7PXI1"/>
<evidence type="ECO:0000256" key="4">
    <source>
        <dbReference type="ARBA" id="ARBA00025707"/>
    </source>
</evidence>
<dbReference type="Gene3D" id="3.40.50.150">
    <property type="entry name" value="Vaccinia Virus protein VP39"/>
    <property type="match status" value="1"/>
</dbReference>
<evidence type="ECO:0000256" key="3">
    <source>
        <dbReference type="ARBA" id="ARBA00022679"/>
    </source>
</evidence>
<comment type="caution">
    <text evidence="7">The sequence shown here is derived from an EMBL/GenBank/DDBJ whole genome shotgun (WGS) entry which is preliminary data.</text>
</comment>
<evidence type="ECO:0000256" key="1">
    <source>
        <dbReference type="ARBA" id="ARBA00005189"/>
    </source>
</evidence>
<evidence type="ECO:0000313" key="8">
    <source>
        <dbReference type="Proteomes" id="UP000664414"/>
    </source>
</evidence>
<evidence type="ECO:0000313" key="7">
    <source>
        <dbReference type="EMBL" id="MBN9412753.1"/>
    </source>
</evidence>
<comment type="catalytic activity">
    <reaction evidence="5">
        <text>phosphoethanolamine + S-adenosyl-L-methionine = N-methylethanolamine phosphate + S-adenosyl-L-homocysteine + H(+)</text>
        <dbReference type="Rhea" id="RHEA:20365"/>
        <dbReference type="ChEBI" id="CHEBI:15378"/>
        <dbReference type="ChEBI" id="CHEBI:57781"/>
        <dbReference type="ChEBI" id="CHEBI:57856"/>
        <dbReference type="ChEBI" id="CHEBI:58190"/>
        <dbReference type="ChEBI" id="CHEBI:59789"/>
        <dbReference type="EC" id="2.1.1.103"/>
    </reaction>
    <physiologicalReaction direction="left-to-right" evidence="5">
        <dbReference type="Rhea" id="RHEA:20366"/>
    </physiologicalReaction>
</comment>
<name>A0A8J7PXI1_9PROT</name>
<dbReference type="PANTHER" id="PTHR44307">
    <property type="entry name" value="PHOSPHOETHANOLAMINE METHYLTRANSFERASE"/>
    <property type="match status" value="1"/>
</dbReference>
<feature type="domain" description="Methyltransferase" evidence="6">
    <location>
        <begin position="58"/>
        <end position="154"/>
    </location>
</feature>
<gene>
    <name evidence="7" type="ORF">J0H12_02345</name>
</gene>
<evidence type="ECO:0000259" key="6">
    <source>
        <dbReference type="Pfam" id="PF13649"/>
    </source>
</evidence>
<dbReference type="Pfam" id="PF13649">
    <property type="entry name" value="Methyltransf_25"/>
    <property type="match status" value="1"/>
</dbReference>
<reference evidence="7" key="1">
    <citation type="submission" date="2021-02" db="EMBL/GenBank/DDBJ databases">
        <title>Thiocyanate and organic carbon inputs drive convergent selection for specific autotrophic Afipia and Thiobacillus strains within complex microbiomes.</title>
        <authorList>
            <person name="Huddy R.J."/>
            <person name="Sachdeva R."/>
            <person name="Kadzinga F."/>
            <person name="Kantor R.S."/>
            <person name="Harrison S.T.L."/>
            <person name="Banfield J.F."/>
        </authorList>
    </citation>
    <scope>NUCLEOTIDE SEQUENCE</scope>
    <source>
        <strain evidence="7">SCN18_10_11_15_R4_P_38_20</strain>
    </source>
</reference>
<sequence length="276" mass="32114">MTQVNLIDTFSVHHLKPVYEKIKNETWGEDSINFASLISMQELMKFNDWLNLTSEKIILDVCCGVGETTMYFAQKNNCTAYGIDISTEAINSANNSTKKDGLNVKFLEGDLKNNLPFSNTYFDAIVCIEAILYFDYHERLRILKEWNRILKPNGKLIYTDPCITSGILSNEEILQRVISGTYFFTPPKLQDDLFKSSGFELIKSEDFTENNAAKLSKKWLEARERKKLDLEKLEGIETFNRIQSFLNVYHQLYSKNNNQRKLSQFAYYLVKREELL</sequence>
<evidence type="ECO:0000256" key="5">
    <source>
        <dbReference type="ARBA" id="ARBA00047622"/>
    </source>
</evidence>
<comment type="pathway">
    <text evidence="4">Phospholipid metabolism.</text>
</comment>
<dbReference type="CDD" id="cd02440">
    <property type="entry name" value="AdoMet_MTases"/>
    <property type="match status" value="1"/>
</dbReference>
<dbReference type="GO" id="GO:0000234">
    <property type="term" value="F:phosphoethanolamine N-methyltransferase activity"/>
    <property type="evidence" value="ECO:0007669"/>
    <property type="project" value="UniProtKB-EC"/>
</dbReference>
<dbReference type="InterPro" id="IPR029063">
    <property type="entry name" value="SAM-dependent_MTases_sf"/>
</dbReference>